<evidence type="ECO:0000313" key="1">
    <source>
        <dbReference type="EMBL" id="MSD17127.1"/>
    </source>
</evidence>
<dbReference type="AlphaFoldDB" id="A0A844E0E5"/>
<gene>
    <name evidence="1" type="ORF">GKE72_13890</name>
</gene>
<dbReference type="Pfam" id="PF14284">
    <property type="entry name" value="PcfJ"/>
    <property type="match status" value="1"/>
</dbReference>
<reference evidence="1 2" key="1">
    <citation type="journal article" date="2019" name="Nat. Med.">
        <title>A library of human gut bacterial isolates paired with longitudinal multiomics data enables mechanistic microbiome research.</title>
        <authorList>
            <person name="Poyet M."/>
            <person name="Groussin M."/>
            <person name="Gibbons S.M."/>
            <person name="Avila-Pacheco J."/>
            <person name="Jiang X."/>
            <person name="Kearney S.M."/>
            <person name="Perrotta A.R."/>
            <person name="Berdy B."/>
            <person name="Zhao S."/>
            <person name="Lieberman T.D."/>
            <person name="Swanson P.K."/>
            <person name="Smith M."/>
            <person name="Roesemann S."/>
            <person name="Alexander J.E."/>
            <person name="Rich S.A."/>
            <person name="Livny J."/>
            <person name="Vlamakis H."/>
            <person name="Clish C."/>
            <person name="Bullock K."/>
            <person name="Deik A."/>
            <person name="Scott J."/>
            <person name="Pierce K.A."/>
            <person name="Xavier R.J."/>
            <person name="Alm E.J."/>
        </authorList>
    </citation>
    <scope>NUCLEOTIDE SEQUENCE [LARGE SCALE GENOMIC DNA]</scope>
    <source>
        <strain evidence="1 2">BIOML-A3</strain>
    </source>
</reference>
<dbReference type="Proteomes" id="UP000431304">
    <property type="component" value="Unassembled WGS sequence"/>
</dbReference>
<accession>A0A844E0E5</accession>
<protein>
    <recommendedName>
        <fullName evidence="3">PcfJ-like protein</fullName>
    </recommendedName>
</protein>
<evidence type="ECO:0008006" key="3">
    <source>
        <dbReference type="Google" id="ProtNLM"/>
    </source>
</evidence>
<comment type="caution">
    <text evidence="1">The sequence shown here is derived from an EMBL/GenBank/DDBJ whole genome shotgun (WGS) entry which is preliminary data.</text>
</comment>
<name>A0A844E0E5_EUBRA</name>
<evidence type="ECO:0000313" key="2">
    <source>
        <dbReference type="Proteomes" id="UP000431304"/>
    </source>
</evidence>
<dbReference type="RefSeq" id="WP_154315037.1">
    <property type="nucleotide sequence ID" value="NZ_WKRA01000029.1"/>
</dbReference>
<sequence length="707" mass="83588">MKKKAIEKIPYLGLKKLSRKKDVKYIGITEIRIVGHERHLFLEVYRNKKESRETPLVRIVLAKKDFGTYWPEKEEWTRQKIKPDSCYGRVIWGEEHPTWEQEKKENILQSTEDLERIKKFCKANVYDKERWWEYIYEHEDDIVITARRNRKHKAYMRRQEALADRMTHTKELPEKEILDRADRLYFHNQHYLYYKKHGCWAHIACSKCGGVTDARWKSGISYESQFQSWTEEPREGHYGTCPMCGARGEYKCQGKVKGTHDKYIHLFLGQKYKENGMVIRYVEVGKKWTLGFICGDKGPEMYNASEELFGVEIARAYFEPGKKVQIDYHKHNPYTGKDFWDDCNLYGTANIPIGAGLIMSETYEEMKGTIFQYSALQEYAKNVREVNPIDYLERYSQTPQIEVLVKMGLTDVVEKLVKCYYGIVADENARRPDQFLGIRKERVKQLIRKQGDIELLETMQMEKRQNQRWTDEQVEHLTETGLRGDQVELALKYMTMQKLLNRIEKYAGCEYGSDCSRALAQIRHTATTYADYLHMRESLGYDLNNTVYQHPQNLAEEHMKMLMQADKEKEDKHLGEVAEKYPNIRHDYKKLRKKYFYEDDRYIIRPARSAEEIVMEGRMLHHCVGGAGYLNKHNTGQTHILMLRFKDTPDIPYITVEIDAKIPRILQWYGDKDKKPDEKNMQSWLNTWLMKLKTGTLTETIQSAAIA</sequence>
<dbReference type="InterPro" id="IPR025586">
    <property type="entry name" value="PcfJ"/>
</dbReference>
<organism evidence="1 2">
    <name type="scientific">Eubacterium ramulus</name>
    <dbReference type="NCBI Taxonomy" id="39490"/>
    <lineage>
        <taxon>Bacteria</taxon>
        <taxon>Bacillati</taxon>
        <taxon>Bacillota</taxon>
        <taxon>Clostridia</taxon>
        <taxon>Eubacteriales</taxon>
        <taxon>Eubacteriaceae</taxon>
        <taxon>Eubacterium</taxon>
    </lineage>
</organism>
<dbReference type="EMBL" id="WKRA01000029">
    <property type="protein sequence ID" value="MSD17127.1"/>
    <property type="molecule type" value="Genomic_DNA"/>
</dbReference>
<proteinExistence type="predicted"/>